<keyword evidence="1" id="KW-0472">Membrane</keyword>
<proteinExistence type="predicted"/>
<dbReference type="InterPro" id="IPR008621">
    <property type="entry name" value="Cbb3-typ_cyt_oxidase_comp"/>
</dbReference>
<feature type="transmembrane region" description="Helical" evidence="1">
    <location>
        <begin position="6"/>
        <end position="23"/>
    </location>
</feature>
<evidence type="ECO:0000313" key="3">
    <source>
        <dbReference type="Proteomes" id="UP000697998"/>
    </source>
</evidence>
<dbReference type="EMBL" id="JADJMH010000012">
    <property type="protein sequence ID" value="MBK7675573.1"/>
    <property type="molecule type" value="Genomic_DNA"/>
</dbReference>
<protein>
    <submittedName>
        <fullName evidence="2">Cbb3-type cytochrome c oxidase subunit 3</fullName>
    </submittedName>
</protein>
<dbReference type="Proteomes" id="UP000697998">
    <property type="component" value="Unassembled WGS sequence"/>
</dbReference>
<evidence type="ECO:0000256" key="1">
    <source>
        <dbReference type="SAM" id="Phobius"/>
    </source>
</evidence>
<keyword evidence="1" id="KW-0812">Transmembrane</keyword>
<dbReference type="AlphaFoldDB" id="A0A935PY93"/>
<gene>
    <name evidence="2" type="ORF">IPJ27_12915</name>
</gene>
<accession>A0A935PY93</accession>
<evidence type="ECO:0000313" key="2">
    <source>
        <dbReference type="EMBL" id="MBK7675573.1"/>
    </source>
</evidence>
<name>A0A935PY93_9PROT</name>
<organism evidence="2 3">
    <name type="scientific">Candidatus Accumulibacter proximus</name>
    <dbReference type="NCBI Taxonomy" id="2954385"/>
    <lineage>
        <taxon>Bacteria</taxon>
        <taxon>Pseudomonadati</taxon>
        <taxon>Pseudomonadota</taxon>
        <taxon>Betaproteobacteria</taxon>
        <taxon>Candidatus Accumulibacter</taxon>
    </lineage>
</organism>
<dbReference type="CDD" id="cd01324">
    <property type="entry name" value="cbb3_Oxidase_CcoQ"/>
    <property type="match status" value="1"/>
</dbReference>
<dbReference type="Pfam" id="PF05545">
    <property type="entry name" value="FixQ"/>
    <property type="match status" value="1"/>
</dbReference>
<keyword evidence="1" id="KW-1133">Transmembrane helix</keyword>
<comment type="caution">
    <text evidence="2">The sequence shown here is derived from an EMBL/GenBank/DDBJ whole genome shotgun (WGS) entry which is preliminary data.</text>
</comment>
<reference evidence="2 3" key="1">
    <citation type="submission" date="2020-10" db="EMBL/GenBank/DDBJ databases">
        <title>Connecting structure to function with the recovery of over 1000 high-quality activated sludge metagenome-assembled genomes encoding full-length rRNA genes using long-read sequencing.</title>
        <authorList>
            <person name="Singleton C.M."/>
            <person name="Petriglieri F."/>
            <person name="Kristensen J.M."/>
            <person name="Kirkegaard R.H."/>
            <person name="Michaelsen T.Y."/>
            <person name="Andersen M.H."/>
            <person name="Karst S.M."/>
            <person name="Dueholm M.S."/>
            <person name="Nielsen P.H."/>
            <person name="Albertsen M."/>
        </authorList>
    </citation>
    <scope>NUCLEOTIDE SEQUENCE [LARGE SCALE GENOMIC DNA]</scope>
    <source>
        <strain evidence="2">EsbW_18-Q3-R4-48_BATAC.285</strain>
    </source>
</reference>
<sequence length="43" mass="5151">MELTIYHWLIIIAFIGVVIWAFGRKRKARFEKDARIPFEDGKD</sequence>